<dbReference type="Proteomes" id="UP000001312">
    <property type="component" value="Unassembled WGS sequence"/>
</dbReference>
<organism evidence="2 3">
    <name type="scientific">Sclerotinia sclerotiorum (strain ATCC 18683 / 1980 / Ss-1)</name>
    <name type="common">White mold</name>
    <name type="synonym">Whetzelinia sclerotiorum</name>
    <dbReference type="NCBI Taxonomy" id="665079"/>
    <lineage>
        <taxon>Eukaryota</taxon>
        <taxon>Fungi</taxon>
        <taxon>Dikarya</taxon>
        <taxon>Ascomycota</taxon>
        <taxon>Pezizomycotina</taxon>
        <taxon>Leotiomycetes</taxon>
        <taxon>Helotiales</taxon>
        <taxon>Sclerotiniaceae</taxon>
        <taxon>Sclerotinia</taxon>
    </lineage>
</organism>
<dbReference type="HOGENOM" id="CLU_2172609_0_0_1"/>
<dbReference type="InParanoid" id="A7F0X3"/>
<protein>
    <submittedName>
        <fullName evidence="2">Uncharacterized protein</fullName>
    </submittedName>
</protein>
<dbReference type="GeneID" id="5484051"/>
<evidence type="ECO:0000313" key="3">
    <source>
        <dbReference type="Proteomes" id="UP000001312"/>
    </source>
</evidence>
<keyword evidence="3" id="KW-1185">Reference proteome</keyword>
<reference evidence="3" key="1">
    <citation type="journal article" date="2011" name="PLoS Genet.">
        <title>Genomic analysis of the necrotrophic fungal pathogens Sclerotinia sclerotiorum and Botrytis cinerea.</title>
        <authorList>
            <person name="Amselem J."/>
            <person name="Cuomo C.A."/>
            <person name="van Kan J.A."/>
            <person name="Viaud M."/>
            <person name="Benito E.P."/>
            <person name="Couloux A."/>
            <person name="Coutinho P.M."/>
            <person name="de Vries R.P."/>
            <person name="Dyer P.S."/>
            <person name="Fillinger S."/>
            <person name="Fournier E."/>
            <person name="Gout L."/>
            <person name="Hahn M."/>
            <person name="Kohn L."/>
            <person name="Lapalu N."/>
            <person name="Plummer K.M."/>
            <person name="Pradier J.M."/>
            <person name="Quevillon E."/>
            <person name="Sharon A."/>
            <person name="Simon A."/>
            <person name="ten Have A."/>
            <person name="Tudzynski B."/>
            <person name="Tudzynski P."/>
            <person name="Wincker P."/>
            <person name="Andrew M."/>
            <person name="Anthouard V."/>
            <person name="Beever R.E."/>
            <person name="Beffa R."/>
            <person name="Benoit I."/>
            <person name="Bouzid O."/>
            <person name="Brault B."/>
            <person name="Chen Z."/>
            <person name="Choquer M."/>
            <person name="Collemare J."/>
            <person name="Cotton P."/>
            <person name="Danchin E.G."/>
            <person name="Da Silva C."/>
            <person name="Gautier A."/>
            <person name="Giraud C."/>
            <person name="Giraud T."/>
            <person name="Gonzalez C."/>
            <person name="Grossetete S."/>
            <person name="Guldener U."/>
            <person name="Henrissat B."/>
            <person name="Howlett B.J."/>
            <person name="Kodira C."/>
            <person name="Kretschmer M."/>
            <person name="Lappartient A."/>
            <person name="Leroch M."/>
            <person name="Levis C."/>
            <person name="Mauceli E."/>
            <person name="Neuveglise C."/>
            <person name="Oeser B."/>
            <person name="Pearson M."/>
            <person name="Poulain J."/>
            <person name="Poussereau N."/>
            <person name="Quesneville H."/>
            <person name="Rascle C."/>
            <person name="Schumacher J."/>
            <person name="Segurens B."/>
            <person name="Sexton A."/>
            <person name="Silva E."/>
            <person name="Sirven C."/>
            <person name="Soanes D.M."/>
            <person name="Talbot N.J."/>
            <person name="Templeton M."/>
            <person name="Yandava C."/>
            <person name="Yarden O."/>
            <person name="Zeng Q."/>
            <person name="Rollins J.A."/>
            <person name="Lebrun M.H."/>
            <person name="Dickman M."/>
        </authorList>
    </citation>
    <scope>NUCLEOTIDE SEQUENCE [LARGE SCALE GENOMIC DNA]</scope>
    <source>
        <strain evidence="3">ATCC 18683 / 1980 / Ss-1</strain>
    </source>
</reference>
<proteinExistence type="predicted"/>
<feature type="compositionally biased region" description="Acidic residues" evidence="1">
    <location>
        <begin position="22"/>
        <end position="48"/>
    </location>
</feature>
<gene>
    <name evidence="2" type="ORF">SS1G_11242</name>
</gene>
<dbReference type="KEGG" id="ssl:SS1G_11242"/>
<evidence type="ECO:0000256" key="1">
    <source>
        <dbReference type="SAM" id="MobiDB-lite"/>
    </source>
</evidence>
<dbReference type="AlphaFoldDB" id="A7F0X3"/>
<feature type="compositionally biased region" description="Acidic residues" evidence="1">
    <location>
        <begin position="56"/>
        <end position="86"/>
    </location>
</feature>
<dbReference type="EMBL" id="CH476637">
    <property type="protein sequence ID" value="EDN95365.1"/>
    <property type="molecule type" value="Genomic_DNA"/>
</dbReference>
<sequence length="110" mass="12254">MPEVKIESPGLKEALVAASPGEDLEKESDTNGTDEDDEVEDFEEEELEEKIGDEGKDSDDEEDGDSEDEPSESDSSDEEDTDEEEYLVSLMLLSVVRFNARVGVRDGRFM</sequence>
<name>A7F0X3_SCLS1</name>
<dbReference type="RefSeq" id="XP_001588000.1">
    <property type="nucleotide sequence ID" value="XM_001587950.1"/>
</dbReference>
<feature type="region of interest" description="Disordered" evidence="1">
    <location>
        <begin position="1"/>
        <end position="86"/>
    </location>
</feature>
<evidence type="ECO:0000313" key="2">
    <source>
        <dbReference type="EMBL" id="EDN95365.1"/>
    </source>
</evidence>
<accession>A7F0X3</accession>